<name>A0A9Q0MUK6_9DIPT</name>
<evidence type="ECO:0000259" key="7">
    <source>
        <dbReference type="PROSITE" id="PS50865"/>
    </source>
</evidence>
<evidence type="ECO:0000256" key="4">
    <source>
        <dbReference type="PROSITE-ProRule" id="PRU00134"/>
    </source>
</evidence>
<evidence type="ECO:0000256" key="5">
    <source>
        <dbReference type="SAM" id="MobiDB-lite"/>
    </source>
</evidence>
<dbReference type="Proteomes" id="UP001151699">
    <property type="component" value="Chromosome X"/>
</dbReference>
<evidence type="ECO:0000256" key="2">
    <source>
        <dbReference type="ARBA" id="ARBA00022771"/>
    </source>
</evidence>
<dbReference type="SUPFAM" id="SSF144232">
    <property type="entry name" value="HIT/MYND zinc finger-like"/>
    <property type="match status" value="1"/>
</dbReference>
<dbReference type="GO" id="GO:0008270">
    <property type="term" value="F:zinc ion binding"/>
    <property type="evidence" value="ECO:0007669"/>
    <property type="project" value="UniProtKB-KW"/>
</dbReference>
<feature type="compositionally biased region" description="Basic and acidic residues" evidence="5">
    <location>
        <begin position="253"/>
        <end position="263"/>
    </location>
</feature>
<dbReference type="FunFam" id="2.30.30.140:FF:000018">
    <property type="entry name" value="Serine/threonine-protein kinase 31"/>
    <property type="match status" value="1"/>
</dbReference>
<dbReference type="PROSITE" id="PS50865">
    <property type="entry name" value="ZF_MYND_2"/>
    <property type="match status" value="1"/>
</dbReference>
<dbReference type="SUPFAM" id="SSF63748">
    <property type="entry name" value="Tudor/PWWP/MBT"/>
    <property type="match status" value="2"/>
</dbReference>
<feature type="domain" description="Tudor" evidence="6">
    <location>
        <begin position="502"/>
        <end position="560"/>
    </location>
</feature>
<feature type="compositionally biased region" description="Polar residues" evidence="5">
    <location>
        <begin position="218"/>
        <end position="229"/>
    </location>
</feature>
<evidence type="ECO:0000256" key="3">
    <source>
        <dbReference type="ARBA" id="ARBA00022833"/>
    </source>
</evidence>
<keyword evidence="3" id="KW-0862">Zinc</keyword>
<organism evidence="8 9">
    <name type="scientific">Pseudolycoriella hygida</name>
    <dbReference type="NCBI Taxonomy" id="35572"/>
    <lineage>
        <taxon>Eukaryota</taxon>
        <taxon>Metazoa</taxon>
        <taxon>Ecdysozoa</taxon>
        <taxon>Arthropoda</taxon>
        <taxon>Hexapoda</taxon>
        <taxon>Insecta</taxon>
        <taxon>Pterygota</taxon>
        <taxon>Neoptera</taxon>
        <taxon>Endopterygota</taxon>
        <taxon>Diptera</taxon>
        <taxon>Nematocera</taxon>
        <taxon>Sciaroidea</taxon>
        <taxon>Sciaridae</taxon>
        <taxon>Pseudolycoriella</taxon>
    </lineage>
</organism>
<dbReference type="InterPro" id="IPR002893">
    <property type="entry name" value="Znf_MYND"/>
</dbReference>
<evidence type="ECO:0000256" key="1">
    <source>
        <dbReference type="ARBA" id="ARBA00022723"/>
    </source>
</evidence>
<dbReference type="Gene3D" id="6.10.140.2220">
    <property type="match status" value="1"/>
</dbReference>
<dbReference type="CDD" id="cd20379">
    <property type="entry name" value="Tudor_dTUD-like"/>
    <property type="match status" value="1"/>
</dbReference>
<dbReference type="EMBL" id="WJQU01000003">
    <property type="protein sequence ID" value="KAJ6638273.1"/>
    <property type="molecule type" value="Genomic_DNA"/>
</dbReference>
<dbReference type="OrthoDB" id="10023235at2759"/>
<feature type="region of interest" description="Disordered" evidence="5">
    <location>
        <begin position="172"/>
        <end position="263"/>
    </location>
</feature>
<dbReference type="PANTHER" id="PTHR22948:SF29">
    <property type="entry name" value="FI02030P-RELATED"/>
    <property type="match status" value="1"/>
</dbReference>
<accession>A0A9Q0MUK6</accession>
<evidence type="ECO:0000259" key="6">
    <source>
        <dbReference type="PROSITE" id="PS50304"/>
    </source>
</evidence>
<evidence type="ECO:0000313" key="9">
    <source>
        <dbReference type="Proteomes" id="UP001151699"/>
    </source>
</evidence>
<dbReference type="InterPro" id="IPR050621">
    <property type="entry name" value="Tudor_domain_containing"/>
</dbReference>
<dbReference type="SMART" id="SM00333">
    <property type="entry name" value="TUDOR"/>
    <property type="match status" value="2"/>
</dbReference>
<keyword evidence="9" id="KW-1185">Reference proteome</keyword>
<comment type="caution">
    <text evidence="8">The sequence shown here is derived from an EMBL/GenBank/DDBJ whole genome shotgun (WGS) entry which is preliminary data.</text>
</comment>
<feature type="compositionally biased region" description="Basic and acidic residues" evidence="5">
    <location>
        <begin position="104"/>
        <end position="117"/>
    </location>
</feature>
<feature type="domain" description="Tudor" evidence="6">
    <location>
        <begin position="335"/>
        <end position="395"/>
    </location>
</feature>
<evidence type="ECO:0000313" key="8">
    <source>
        <dbReference type="EMBL" id="KAJ6638273.1"/>
    </source>
</evidence>
<proteinExistence type="predicted"/>
<feature type="compositionally biased region" description="Basic and acidic residues" evidence="5">
    <location>
        <begin position="135"/>
        <end position="151"/>
    </location>
</feature>
<dbReference type="PROSITE" id="PS50304">
    <property type="entry name" value="TUDOR"/>
    <property type="match status" value="2"/>
</dbReference>
<sequence length="570" mass="63798">MSMEGNHFCRFCHSKAELVCHRCRDPYCSRVCQESDWFDHKLICFPIPVEVMKILRTKGYFRAMLSSLVKAVDIRNIPVKLDQRLGIQPKIATNVPVPPARPDIANHKLSPESDLRSKSPAVNEGKVSPPAHNPSVDRSDKIEKPMEKKVFKQSDCKWDKVDVNSIRKPGILSQVMRNSEPPKPTMIEQQPKSVAVEPPKPAMTVQQPKSITVEPTKPTITSQQPQSITEPPKQATIAQQPKSVAVESPKQIPAEKTDEQPKKVDAVPIPKEIESKSGLWMKPSPIGENEFVHVIVQYIAADNTPWVSLIKDEGANNDLLRIINKNISFTSAPDPAEVTKNSLFFVPFEGIYYRGTILDDVCPEGTVTVRLIDYGNDFKLSIGELRTPLPAVCDQHAYAFPIIFQKSRNIEVGAEMKIKKESMKGDVMVVVGEDENTICTIKDIEIVPIPVGSNTKLFGLDFSNIGQGYVSASIPDEAALKRVDDMTEKITDYCTGCKDAYSPQVDEICFAEFEDGQWYRALVQKVTSNDEYEILFIDYGNVTTAKSSSLRKMSDDFLHPCMMNFCYIKG</sequence>
<feature type="domain" description="MYND-type" evidence="7">
    <location>
        <begin position="9"/>
        <end position="44"/>
    </location>
</feature>
<dbReference type="Pfam" id="PF01753">
    <property type="entry name" value="zf-MYND"/>
    <property type="match status" value="1"/>
</dbReference>
<keyword evidence="2 4" id="KW-0863">Zinc-finger</keyword>
<protein>
    <submittedName>
        <fullName evidence="8">Tudor domain-containing protein 1</fullName>
    </submittedName>
</protein>
<dbReference type="PANTHER" id="PTHR22948">
    <property type="entry name" value="TUDOR DOMAIN CONTAINING PROTEIN"/>
    <property type="match status" value="1"/>
</dbReference>
<feature type="region of interest" description="Disordered" evidence="5">
    <location>
        <begin position="98"/>
        <end position="151"/>
    </location>
</feature>
<dbReference type="InterPro" id="IPR002999">
    <property type="entry name" value="Tudor"/>
</dbReference>
<dbReference type="Pfam" id="PF00567">
    <property type="entry name" value="TUDOR"/>
    <property type="match status" value="2"/>
</dbReference>
<dbReference type="AlphaFoldDB" id="A0A9Q0MUK6"/>
<dbReference type="Gene3D" id="2.30.30.140">
    <property type="match status" value="2"/>
</dbReference>
<keyword evidence="1" id="KW-0479">Metal-binding</keyword>
<gene>
    <name evidence="8" type="primary">TDRD1</name>
    <name evidence="8" type="ORF">Bhyg_11007</name>
</gene>
<reference evidence="8" key="1">
    <citation type="submission" date="2022-07" db="EMBL/GenBank/DDBJ databases">
        <authorList>
            <person name="Trinca V."/>
            <person name="Uliana J.V.C."/>
            <person name="Torres T.T."/>
            <person name="Ward R.J."/>
            <person name="Monesi N."/>
        </authorList>
    </citation>
    <scope>NUCLEOTIDE SEQUENCE</scope>
    <source>
        <strain evidence="8">HSMRA1968</strain>
        <tissue evidence="8">Whole embryos</tissue>
    </source>
</reference>